<feature type="region of interest" description="Disordered" evidence="1">
    <location>
        <begin position="1"/>
        <end position="25"/>
    </location>
</feature>
<evidence type="ECO:0000313" key="2">
    <source>
        <dbReference type="EMBL" id="KAL2494179.1"/>
    </source>
</evidence>
<feature type="region of interest" description="Disordered" evidence="1">
    <location>
        <begin position="142"/>
        <end position="168"/>
    </location>
</feature>
<accession>A0ABD1S0D3</accession>
<dbReference type="AlphaFoldDB" id="A0ABD1S0D3"/>
<feature type="compositionally biased region" description="Basic and acidic residues" evidence="1">
    <location>
        <begin position="1"/>
        <end position="17"/>
    </location>
</feature>
<name>A0ABD1S0D3_9LAMI</name>
<proteinExistence type="predicted"/>
<comment type="caution">
    <text evidence="2">The sequence shown here is derived from an EMBL/GenBank/DDBJ whole genome shotgun (WGS) entry which is preliminary data.</text>
</comment>
<evidence type="ECO:0000256" key="1">
    <source>
        <dbReference type="SAM" id="MobiDB-lite"/>
    </source>
</evidence>
<feature type="compositionally biased region" description="Basic and acidic residues" evidence="1">
    <location>
        <begin position="142"/>
        <end position="154"/>
    </location>
</feature>
<dbReference type="Proteomes" id="UP001604277">
    <property type="component" value="Unassembled WGS sequence"/>
</dbReference>
<dbReference type="EMBL" id="JBFOLJ010000011">
    <property type="protein sequence ID" value="KAL2494179.1"/>
    <property type="molecule type" value="Genomic_DNA"/>
</dbReference>
<gene>
    <name evidence="2" type="ORF">Fot_37936</name>
</gene>
<sequence length="168" mass="19289">MPKRGMEDEDSVKDSQKAKGTTQTSIPPLHSWVERINIRSRQDELDPSILEKLLAPFAIAAASIHKYSTSAFVKATDNTELLEMLKLPEMYTSQSHILNYELYKVLEMKFYELHSTVVVVEDIDWLRSKNKIIRSRLAVSEDARDEGRVQDNHGRNNSKNFYQSSEAS</sequence>
<protein>
    <submittedName>
        <fullName evidence="2">Uncharacterized protein</fullName>
    </submittedName>
</protein>
<reference evidence="3" key="1">
    <citation type="submission" date="2024-07" db="EMBL/GenBank/DDBJ databases">
        <title>Two chromosome-level genome assemblies of Korean endemic species Abeliophyllum distichum and Forsythia ovata (Oleaceae).</title>
        <authorList>
            <person name="Jang H."/>
        </authorList>
    </citation>
    <scope>NUCLEOTIDE SEQUENCE [LARGE SCALE GENOMIC DNA]</scope>
</reference>
<evidence type="ECO:0000313" key="3">
    <source>
        <dbReference type="Proteomes" id="UP001604277"/>
    </source>
</evidence>
<feature type="compositionally biased region" description="Polar residues" evidence="1">
    <location>
        <begin position="155"/>
        <end position="168"/>
    </location>
</feature>
<organism evidence="2 3">
    <name type="scientific">Forsythia ovata</name>
    <dbReference type="NCBI Taxonomy" id="205694"/>
    <lineage>
        <taxon>Eukaryota</taxon>
        <taxon>Viridiplantae</taxon>
        <taxon>Streptophyta</taxon>
        <taxon>Embryophyta</taxon>
        <taxon>Tracheophyta</taxon>
        <taxon>Spermatophyta</taxon>
        <taxon>Magnoliopsida</taxon>
        <taxon>eudicotyledons</taxon>
        <taxon>Gunneridae</taxon>
        <taxon>Pentapetalae</taxon>
        <taxon>asterids</taxon>
        <taxon>lamiids</taxon>
        <taxon>Lamiales</taxon>
        <taxon>Oleaceae</taxon>
        <taxon>Forsythieae</taxon>
        <taxon>Forsythia</taxon>
    </lineage>
</organism>
<keyword evidence="3" id="KW-1185">Reference proteome</keyword>